<name>A0A8H3G520_9LECA</name>
<feature type="region of interest" description="Disordered" evidence="8">
    <location>
        <begin position="1"/>
        <end position="33"/>
    </location>
</feature>
<dbReference type="EMBL" id="CAJPDS010000094">
    <property type="protein sequence ID" value="CAF9936708.1"/>
    <property type="molecule type" value="Genomic_DNA"/>
</dbReference>
<evidence type="ECO:0000313" key="9">
    <source>
        <dbReference type="EMBL" id="CAF9936708.1"/>
    </source>
</evidence>
<evidence type="ECO:0000256" key="2">
    <source>
        <dbReference type="ARBA" id="ARBA00008585"/>
    </source>
</evidence>
<evidence type="ECO:0000256" key="4">
    <source>
        <dbReference type="ARBA" id="ARBA00022776"/>
    </source>
</evidence>
<keyword evidence="10" id="KW-1185">Reference proteome</keyword>
<organism evidence="9 10">
    <name type="scientific">Heterodermia speciosa</name>
    <dbReference type="NCBI Taxonomy" id="116794"/>
    <lineage>
        <taxon>Eukaryota</taxon>
        <taxon>Fungi</taxon>
        <taxon>Dikarya</taxon>
        <taxon>Ascomycota</taxon>
        <taxon>Pezizomycotina</taxon>
        <taxon>Lecanoromycetes</taxon>
        <taxon>OSLEUM clade</taxon>
        <taxon>Lecanoromycetidae</taxon>
        <taxon>Caliciales</taxon>
        <taxon>Physciaceae</taxon>
        <taxon>Heterodermia</taxon>
    </lineage>
</organism>
<dbReference type="Proteomes" id="UP000664521">
    <property type="component" value="Unassembled WGS sequence"/>
</dbReference>
<comment type="caution">
    <text evidence="9">The sequence shown here is derived from an EMBL/GenBank/DDBJ whole genome shotgun (WGS) entry which is preliminary data.</text>
</comment>
<dbReference type="GO" id="GO:0005634">
    <property type="term" value="C:nucleus"/>
    <property type="evidence" value="ECO:0007669"/>
    <property type="project" value="UniProtKB-SubCell"/>
</dbReference>
<dbReference type="OrthoDB" id="5565328at2759"/>
<comment type="subcellular location">
    <subcellularLocation>
        <location evidence="1">Nucleus</location>
    </subcellularLocation>
</comment>
<evidence type="ECO:0000256" key="8">
    <source>
        <dbReference type="SAM" id="MobiDB-lite"/>
    </source>
</evidence>
<evidence type="ECO:0000256" key="6">
    <source>
        <dbReference type="ARBA" id="ARBA00023242"/>
    </source>
</evidence>
<comment type="similarity">
    <text evidence="2">Belongs to the SCC4/mau-2 family.</text>
</comment>
<evidence type="ECO:0000256" key="3">
    <source>
        <dbReference type="ARBA" id="ARBA00022618"/>
    </source>
</evidence>
<sequence>MANPYAADDAHRVVQRNGYQGSSSHKTISRPDYAGTGYVNPMHLVKNREVGHYRNSAEGRPLQSVQVVIPSPHRGVSTINPKTATPVSHSASASVVPPLDYQLLLLSLAEEYFAAAGGAGSALALLQRQPDILEYQRLVATGLSCLEASLKYWRLPPLLEASIQLRYATVLHEETDNLDDAEEALSKGIVLSGRLQDFDLKYNMQHLLARVLYRGNARAGLKYLDKLIEDVEAYQHVPWAHQEVISALNQLHSIFATSQKHSDAAVGAIASSLEALIHLQESDSAESIEQAQRAIALARRSQLDRAVGDAPKLVAMIHFVDLCCTLRRFEPSQATAKMQAMQATLDALRQGSLLGDDNSFSIPIGHTAGMEPRSRNGVISSSSDGTQLLNLDWIPTQDIYSLGFLLSGICVAHKNTSDGQKSESMLHEAIRLQKKLVEEVVAAPQSIFVAASRHSCRLLLKAFMHLHLAFVLCTRTAWLLADEQLQQVKALMLVLGLHALDDLNLSVQYLEGVIQQAAGNLESSLTIFQSPSLAIAQINRLTASQLRMELASLSALNTLLIIRSRPHSFNTISSMLDYLEPICANHPNKAILTAYNFVIATVSAPESIVRTKQCLQYALQAAKFCGNKQLLCMTLSFLSWKFFRGVLGDQAEKSARTSHQSAKMAMDRLWMSVSAGILGDALEIQGRGKEAEAVKQEGRIIAAGLPPAVQRVETAIGRA</sequence>
<dbReference type="PANTHER" id="PTHR21394">
    <property type="entry name" value="MAU2 CHROMATID COHESION FACTOR HOMOLOG"/>
    <property type="match status" value="1"/>
</dbReference>
<dbReference type="AlphaFoldDB" id="A0A8H3G520"/>
<keyword evidence="3" id="KW-0132">Cell division</keyword>
<gene>
    <name evidence="9" type="ORF">HETSPECPRED_010421</name>
</gene>
<evidence type="ECO:0008006" key="11">
    <source>
        <dbReference type="Google" id="ProtNLM"/>
    </source>
</evidence>
<evidence type="ECO:0000256" key="5">
    <source>
        <dbReference type="ARBA" id="ARBA00022829"/>
    </source>
</evidence>
<dbReference type="GO" id="GO:0007064">
    <property type="term" value="P:mitotic sister chromatid cohesion"/>
    <property type="evidence" value="ECO:0007669"/>
    <property type="project" value="InterPro"/>
</dbReference>
<proteinExistence type="inferred from homology"/>
<dbReference type="Pfam" id="PF10345">
    <property type="entry name" value="Cohesin_load"/>
    <property type="match status" value="1"/>
</dbReference>
<evidence type="ECO:0000256" key="7">
    <source>
        <dbReference type="ARBA" id="ARBA00023306"/>
    </source>
</evidence>
<accession>A0A8H3G520</accession>
<dbReference type="InterPro" id="IPR019440">
    <property type="entry name" value="MAU2"/>
</dbReference>
<keyword evidence="4" id="KW-0498">Mitosis</keyword>
<evidence type="ECO:0000313" key="10">
    <source>
        <dbReference type="Proteomes" id="UP000664521"/>
    </source>
</evidence>
<dbReference type="GO" id="GO:0007059">
    <property type="term" value="P:chromosome segregation"/>
    <property type="evidence" value="ECO:0007669"/>
    <property type="project" value="UniProtKB-KW"/>
</dbReference>
<keyword evidence="6" id="KW-0539">Nucleus</keyword>
<evidence type="ECO:0000256" key="1">
    <source>
        <dbReference type="ARBA" id="ARBA00004123"/>
    </source>
</evidence>
<feature type="compositionally biased region" description="Polar residues" evidence="8">
    <location>
        <begin position="17"/>
        <end position="26"/>
    </location>
</feature>
<protein>
    <recommendedName>
        <fullName evidence="11">Cohesin loading factor</fullName>
    </recommendedName>
</protein>
<keyword evidence="7" id="KW-0131">Cell cycle</keyword>
<dbReference type="GO" id="GO:0051301">
    <property type="term" value="P:cell division"/>
    <property type="evidence" value="ECO:0007669"/>
    <property type="project" value="UniProtKB-KW"/>
</dbReference>
<keyword evidence="5" id="KW-0159">Chromosome partition</keyword>
<reference evidence="9" key="1">
    <citation type="submission" date="2021-03" db="EMBL/GenBank/DDBJ databases">
        <authorList>
            <person name="Tagirdzhanova G."/>
        </authorList>
    </citation>
    <scope>NUCLEOTIDE SEQUENCE</scope>
</reference>